<keyword evidence="2" id="KW-1185">Reference proteome</keyword>
<feature type="non-terminal residue" evidence="1">
    <location>
        <position position="422"/>
    </location>
</feature>
<comment type="caution">
    <text evidence="1">The sequence shown here is derived from an EMBL/GenBank/DDBJ whole genome shotgun (WGS) entry which is preliminary data.</text>
</comment>
<dbReference type="Proteomes" id="UP000654075">
    <property type="component" value="Unassembled WGS sequence"/>
</dbReference>
<protein>
    <submittedName>
        <fullName evidence="1">Uncharacterized protein</fullName>
    </submittedName>
</protein>
<organism evidence="1 2">
    <name type="scientific">Polarella glacialis</name>
    <name type="common">Dinoflagellate</name>
    <dbReference type="NCBI Taxonomy" id="89957"/>
    <lineage>
        <taxon>Eukaryota</taxon>
        <taxon>Sar</taxon>
        <taxon>Alveolata</taxon>
        <taxon>Dinophyceae</taxon>
        <taxon>Suessiales</taxon>
        <taxon>Suessiaceae</taxon>
        <taxon>Polarella</taxon>
    </lineage>
</organism>
<sequence length="422" mass="46240">MKARHIRTLGRLDAAGCGSNPKEMDEACNEAEASGIDATQVAAVRQRARFIRAQVLARLDAAERGSDVEEMEAACAEVEAASADAGAHASRVLLLRQKARALVSADAALMKALQRGDAANIDKACCQAQHVGLGTARIDAARRQLGLMQSQQAGNAVVQQIEAALLVGSTESHNKLAQLLAKVLMQHNLGPALPRLLELLNKQGSVFNAPHSRTYSLKSSADYGFRGGKPYYKPCGWLRFAVNVGDFHLFKDWCVAYHGTASSKLIPILLKGLRRPGEDGVDISHGQAYSKTRKTIYLSPSIEYAAFPVYANMFPLDEKNHWAQLVLQCRVRPGAFQEMRGSLGNKYWPKHVRFDPNFESVSSLEWLLESPDDIAVVGLMMREFGPKADAAVHGELVRKVCEGAQGPEFEWTRLRAAEYESQ</sequence>
<reference evidence="1" key="1">
    <citation type="submission" date="2021-02" db="EMBL/GenBank/DDBJ databases">
        <authorList>
            <person name="Dougan E. K."/>
            <person name="Rhodes N."/>
            <person name="Thang M."/>
            <person name="Chan C."/>
        </authorList>
    </citation>
    <scope>NUCLEOTIDE SEQUENCE</scope>
</reference>
<evidence type="ECO:0000313" key="1">
    <source>
        <dbReference type="EMBL" id="CAE8603286.1"/>
    </source>
</evidence>
<dbReference type="PANTHER" id="PTHR36649:SF29">
    <property type="entry name" value="PARP CATALYTIC DOMAIN-CONTAINING PROTEIN-RELATED"/>
    <property type="match status" value="1"/>
</dbReference>
<name>A0A813EWX1_POLGL</name>
<evidence type="ECO:0000313" key="2">
    <source>
        <dbReference type="Proteomes" id="UP000654075"/>
    </source>
</evidence>
<dbReference type="PANTHER" id="PTHR36649">
    <property type="entry name" value="UBIQUITIN-LIKE DOMAIN-CONTAINING PROTEIN"/>
    <property type="match status" value="1"/>
</dbReference>
<proteinExistence type="predicted"/>
<dbReference type="OrthoDB" id="49113at2759"/>
<accession>A0A813EWX1</accession>
<dbReference type="AlphaFoldDB" id="A0A813EWX1"/>
<dbReference type="EMBL" id="CAJNNV010015190">
    <property type="protein sequence ID" value="CAE8603286.1"/>
    <property type="molecule type" value="Genomic_DNA"/>
</dbReference>
<gene>
    <name evidence="1" type="ORF">PGLA1383_LOCUS21501</name>
</gene>